<proteinExistence type="predicted"/>
<dbReference type="EMBL" id="NISI01000001">
    <property type="protein sequence ID" value="OWR05039.1"/>
    <property type="molecule type" value="Genomic_DNA"/>
</dbReference>
<reference evidence="1 2" key="1">
    <citation type="journal article" date="2007" name="Int. J. Syst. Evol. Microbiol.">
        <title>Description of Pelomonas aquatica sp. nov. and Pelomonas puraquae sp. nov., isolated from industrial and haemodialysis water.</title>
        <authorList>
            <person name="Gomila M."/>
            <person name="Bowien B."/>
            <person name="Falsen E."/>
            <person name="Moore E.R."/>
            <person name="Lalucat J."/>
        </authorList>
    </citation>
    <scope>NUCLEOTIDE SEQUENCE [LARGE SCALE GENOMIC DNA]</scope>
    <source>
        <strain evidence="1 2">CCUG 52769</strain>
    </source>
</reference>
<dbReference type="RefSeq" id="WP_088481253.1">
    <property type="nucleotide sequence ID" value="NZ_NISI01000001.1"/>
</dbReference>
<dbReference type="OrthoDB" id="10020968at2"/>
<comment type="caution">
    <text evidence="1">The sequence shown here is derived from an EMBL/GenBank/DDBJ whole genome shotgun (WGS) entry which is preliminary data.</text>
</comment>
<gene>
    <name evidence="1" type="ORF">CDO81_00685</name>
</gene>
<name>A0A254NAN3_9BURK</name>
<accession>A0A254NAN3</accession>
<evidence type="ECO:0000313" key="2">
    <source>
        <dbReference type="Proteomes" id="UP000197446"/>
    </source>
</evidence>
<sequence>MPDDFDLRYTPKFYESFGKVIQLDLGSTAQDVATTRERVTELPQALGDVLKPTADSIAALRTSWSQDLAAAVTQLKASHAGDIGTARDALKQDLQAGIQQVLAAVHTTTPAPVPQALRLNVRSADVIRPLTQVLTLGVDAAPGQPDKQAKSEWGENVTLKKLAESVAAEAALLDGELHKRFLAAFRVFSSKSTEERHQRYAEVHALIEDIAAQLS</sequence>
<dbReference type="Proteomes" id="UP000197446">
    <property type="component" value="Unassembled WGS sequence"/>
</dbReference>
<dbReference type="AlphaFoldDB" id="A0A254NAN3"/>
<organism evidence="1 2">
    <name type="scientific">Roseateles puraquae</name>
    <dbReference type="NCBI Taxonomy" id="431059"/>
    <lineage>
        <taxon>Bacteria</taxon>
        <taxon>Pseudomonadati</taxon>
        <taxon>Pseudomonadota</taxon>
        <taxon>Betaproteobacteria</taxon>
        <taxon>Burkholderiales</taxon>
        <taxon>Sphaerotilaceae</taxon>
        <taxon>Roseateles</taxon>
    </lineage>
</organism>
<evidence type="ECO:0000313" key="1">
    <source>
        <dbReference type="EMBL" id="OWR05039.1"/>
    </source>
</evidence>
<keyword evidence="2" id="KW-1185">Reference proteome</keyword>
<protein>
    <submittedName>
        <fullName evidence="1">Uncharacterized protein</fullName>
    </submittedName>
</protein>